<evidence type="ECO:0000256" key="21">
    <source>
        <dbReference type="SAM" id="MobiDB-lite"/>
    </source>
</evidence>
<keyword evidence="3" id="KW-0436">Ligase</keyword>
<evidence type="ECO:0000256" key="6">
    <source>
        <dbReference type="ARBA" id="ARBA00022722"/>
    </source>
</evidence>
<evidence type="ECO:0000256" key="14">
    <source>
        <dbReference type="ARBA" id="ARBA00023125"/>
    </source>
</evidence>
<dbReference type="Proteomes" id="UP001501207">
    <property type="component" value="Unassembled WGS sequence"/>
</dbReference>
<evidence type="ECO:0000256" key="7">
    <source>
        <dbReference type="ARBA" id="ARBA00022723"/>
    </source>
</evidence>
<dbReference type="PANTHER" id="PTHR42705">
    <property type="entry name" value="BIFUNCTIONAL NON-HOMOLOGOUS END JOINING PROTEIN LIGD"/>
    <property type="match status" value="1"/>
</dbReference>
<dbReference type="InterPro" id="IPR012340">
    <property type="entry name" value="NA-bd_OB-fold"/>
</dbReference>
<evidence type="ECO:0000256" key="8">
    <source>
        <dbReference type="ARBA" id="ARBA00022741"/>
    </source>
</evidence>
<dbReference type="RefSeq" id="WP_344980613.1">
    <property type="nucleotide sequence ID" value="NZ_BAABFN010000019.1"/>
</dbReference>
<dbReference type="InterPro" id="IPR012309">
    <property type="entry name" value="DNA_ligase_ATP-dep_C"/>
</dbReference>
<dbReference type="CDD" id="cd04865">
    <property type="entry name" value="LigD_Pol_like_2"/>
    <property type="match status" value="1"/>
</dbReference>
<feature type="compositionally biased region" description="Basic and acidic residues" evidence="21">
    <location>
        <begin position="242"/>
        <end position="253"/>
    </location>
</feature>
<dbReference type="Pfam" id="PF01068">
    <property type="entry name" value="DNA_ligase_A_M"/>
    <property type="match status" value="1"/>
</dbReference>
<evidence type="ECO:0000256" key="1">
    <source>
        <dbReference type="ARBA" id="ARBA00001936"/>
    </source>
</evidence>
<keyword evidence="5" id="KW-0548">Nucleotidyltransferase</keyword>
<dbReference type="Pfam" id="PF04679">
    <property type="entry name" value="DNA_ligase_A_C"/>
    <property type="match status" value="1"/>
</dbReference>
<feature type="compositionally biased region" description="Basic residues" evidence="21">
    <location>
        <begin position="224"/>
        <end position="241"/>
    </location>
</feature>
<comment type="caution">
    <text evidence="23">The sequence shown here is derived from an EMBL/GenBank/DDBJ whole genome shotgun (WGS) entry which is preliminary data.</text>
</comment>
<organism evidence="23 24">
    <name type="scientific">Compostibacter hankyongensis</name>
    <dbReference type="NCBI Taxonomy" id="1007089"/>
    <lineage>
        <taxon>Bacteria</taxon>
        <taxon>Pseudomonadati</taxon>
        <taxon>Bacteroidota</taxon>
        <taxon>Chitinophagia</taxon>
        <taxon>Chitinophagales</taxon>
        <taxon>Chitinophagaceae</taxon>
        <taxon>Compostibacter</taxon>
    </lineage>
</organism>
<keyword evidence="16" id="KW-0234">DNA repair</keyword>
<keyword evidence="4" id="KW-0808">Transferase</keyword>
<comment type="catalytic activity">
    <reaction evidence="20">
        <text>ATP + (deoxyribonucleotide)n-3'-hydroxyl + 5'-phospho-(deoxyribonucleotide)m = (deoxyribonucleotide)n+m + AMP + diphosphate.</text>
        <dbReference type="EC" id="6.5.1.1"/>
    </reaction>
</comment>
<keyword evidence="9" id="KW-0227">DNA damage</keyword>
<feature type="region of interest" description="Disordered" evidence="21">
    <location>
        <begin position="597"/>
        <end position="624"/>
    </location>
</feature>
<dbReference type="NCBIfam" id="TIGR02777">
    <property type="entry name" value="LigD_PE_dom"/>
    <property type="match status" value="1"/>
</dbReference>
<dbReference type="Pfam" id="PF13298">
    <property type="entry name" value="LigD_N"/>
    <property type="match status" value="1"/>
</dbReference>
<dbReference type="Gene3D" id="2.40.50.140">
    <property type="entry name" value="Nucleic acid-binding proteins"/>
    <property type="match status" value="1"/>
</dbReference>
<protein>
    <recommendedName>
        <fullName evidence="2">DNA ligase (ATP)</fullName>
        <ecNumber evidence="2">6.5.1.1</ecNumber>
    </recommendedName>
    <alternativeName>
        <fullName evidence="19">NHEJ DNA polymerase</fullName>
    </alternativeName>
</protein>
<keyword evidence="10" id="KW-0378">Hydrolase</keyword>
<keyword evidence="14" id="KW-0238">DNA-binding</keyword>
<evidence type="ECO:0000256" key="18">
    <source>
        <dbReference type="ARBA" id="ARBA00023268"/>
    </source>
</evidence>
<accession>A0ABP8G458</accession>
<feature type="region of interest" description="Disordered" evidence="21">
    <location>
        <begin position="193"/>
        <end position="262"/>
    </location>
</feature>
<sequence length="949" mass="107499">MSLQQYREKRSFRDTPEPRSGKSKDKALHFVVQKHDASRLHYDFRLEMDGVLKSWAVPKGPSLDPKDKRLAMMVEDHPYDYKDFEGIIPEGNYGAGTVIVWDEGTYEPIDGAGEKKEQEKSLLKQLKAGSLKIALKGKKLKGEFALVRTKGMAENSWLLIKHRDKYAAATDVTKKDKSVLSGKSISRMAAAPEGVYGEKKNRKTASRKTAAEKASAKKGAGKTAAKKTAVKKRSAASRTRQKKADTASGEKENPATSNLTVNSILEKAPAAPFSENLSPMLATLVDEPFDDEDWEYEIKWDGYRALGFRHKHITLLKSRNNKSFDVQFYPVHDALKSWDIDAVVDGEIVVVDKKGIAHFNALQNWRSEADGELLYYVFDLLWYKGRLLTGLPLKERMAVLKSMLPAEDDSIIRGSFSVRGEGRQFFSAAKEMGLEGMIAKKLDSRYEPGERSRNWLKIKVSRRQEAVIIGYTRNTGSPKLFSSLLLGAYSNGRLEYVGKVGTGFNAKMQQEMMKRFKSLIIKKSPLKDIPDYNKPSRFRPNPPHASATWLKPELVCEISFSEVTQDGVFRHPAFEGMRADKNARQVVREKEMPVEAVVEEDPEEKPARKAGRKKPVKDKAVKDKAGVPVIKPPVKNGRKTLLNPQDKTQVRKVSGVELKFTHLEKPFWPEEGITKRDLLNYYYQIAPYILPYLKNRPQSLNRFPDGYRGKHFYQKDVSGKIPSWIDTLPYKSQDDDRRKKFLVVTNEASLLYVANYGCVEMNPWNSTVKKPENPDWCILDLDPDVKGNFGQVIEAARVIHELLEDAGIPSYPKTSGSTGMHIYIPLHARYTYEESKEFARLIVTIVHHQIPGFTTIERQLSDRKGKMYLDFLQNRPQATLAAPYSVRPKPGATVSMPLHWDEVKKGLKMQDFTLKRVPDMLKERGDLFSGVLGKGISLSKSLKTLRSYL</sequence>
<dbReference type="PANTHER" id="PTHR42705:SF2">
    <property type="entry name" value="BIFUNCTIONAL NON-HOMOLOGOUS END JOINING PROTEIN LIGD"/>
    <property type="match status" value="1"/>
</dbReference>
<evidence type="ECO:0000256" key="15">
    <source>
        <dbReference type="ARBA" id="ARBA00023172"/>
    </source>
</evidence>
<evidence type="ECO:0000256" key="20">
    <source>
        <dbReference type="ARBA" id="ARBA00034003"/>
    </source>
</evidence>
<feature type="region of interest" description="Disordered" evidence="21">
    <location>
        <begin position="1"/>
        <end position="26"/>
    </location>
</feature>
<name>A0ABP8G458_9BACT</name>
<reference evidence="24" key="1">
    <citation type="journal article" date="2019" name="Int. J. Syst. Evol. Microbiol.">
        <title>The Global Catalogue of Microorganisms (GCM) 10K type strain sequencing project: providing services to taxonomists for standard genome sequencing and annotation.</title>
        <authorList>
            <consortium name="The Broad Institute Genomics Platform"/>
            <consortium name="The Broad Institute Genome Sequencing Center for Infectious Disease"/>
            <person name="Wu L."/>
            <person name="Ma J."/>
        </authorList>
    </citation>
    <scope>NUCLEOTIDE SEQUENCE [LARGE SCALE GENOMIC DNA]</scope>
    <source>
        <strain evidence="24">JCM 17664</strain>
    </source>
</reference>
<evidence type="ECO:0000256" key="5">
    <source>
        <dbReference type="ARBA" id="ARBA00022695"/>
    </source>
</evidence>
<evidence type="ECO:0000259" key="22">
    <source>
        <dbReference type="PROSITE" id="PS50160"/>
    </source>
</evidence>
<dbReference type="Gene3D" id="3.30.470.30">
    <property type="entry name" value="DNA ligase/mRNA capping enzyme"/>
    <property type="match status" value="1"/>
</dbReference>
<evidence type="ECO:0000256" key="12">
    <source>
        <dbReference type="ARBA" id="ARBA00022840"/>
    </source>
</evidence>
<keyword evidence="8" id="KW-0547">Nucleotide-binding</keyword>
<evidence type="ECO:0000256" key="2">
    <source>
        <dbReference type="ARBA" id="ARBA00012727"/>
    </source>
</evidence>
<dbReference type="NCBIfam" id="TIGR02779">
    <property type="entry name" value="NHEJ_ligase_lig"/>
    <property type="match status" value="1"/>
</dbReference>
<dbReference type="Gene3D" id="3.90.920.10">
    <property type="entry name" value="DNA primase, PRIM domain"/>
    <property type="match status" value="1"/>
</dbReference>
<evidence type="ECO:0000256" key="3">
    <source>
        <dbReference type="ARBA" id="ARBA00022598"/>
    </source>
</evidence>
<keyword evidence="18" id="KW-0511">Multifunctional enzyme</keyword>
<gene>
    <name evidence="23" type="ORF">GCM10023143_29060</name>
</gene>
<proteinExistence type="predicted"/>
<evidence type="ECO:0000256" key="13">
    <source>
        <dbReference type="ARBA" id="ARBA00022932"/>
    </source>
</evidence>
<dbReference type="CDD" id="cd07906">
    <property type="entry name" value="Adenylation_DNA_ligase_LigD_LigC"/>
    <property type="match status" value="1"/>
</dbReference>
<evidence type="ECO:0000256" key="16">
    <source>
        <dbReference type="ARBA" id="ARBA00023204"/>
    </source>
</evidence>
<keyword evidence="12" id="KW-0067">ATP-binding</keyword>
<dbReference type="EMBL" id="BAABFN010000019">
    <property type="protein sequence ID" value="GAA4317142.1"/>
    <property type="molecule type" value="Genomic_DNA"/>
</dbReference>
<dbReference type="CDD" id="cd07971">
    <property type="entry name" value="OBF_DNA_ligase_LigD"/>
    <property type="match status" value="1"/>
</dbReference>
<dbReference type="InterPro" id="IPR014144">
    <property type="entry name" value="LigD_PE_domain"/>
</dbReference>
<dbReference type="Gene3D" id="3.30.1490.70">
    <property type="match status" value="1"/>
</dbReference>
<keyword evidence="7" id="KW-0479">Metal-binding</keyword>
<dbReference type="PROSITE" id="PS00333">
    <property type="entry name" value="DNA_LIGASE_A2"/>
    <property type="match status" value="1"/>
</dbReference>
<dbReference type="Pfam" id="PF21686">
    <property type="entry name" value="LigD_Prim-Pol"/>
    <property type="match status" value="1"/>
</dbReference>
<dbReference type="SUPFAM" id="SSF56091">
    <property type="entry name" value="DNA ligase/mRNA capping enzyme, catalytic domain"/>
    <property type="match status" value="1"/>
</dbReference>
<keyword evidence="15" id="KW-0233">DNA recombination</keyword>
<keyword evidence="6" id="KW-0540">Nuclease</keyword>
<dbReference type="InterPro" id="IPR014143">
    <property type="entry name" value="NHEJ_ligase_prk"/>
</dbReference>
<comment type="cofactor">
    <cofactor evidence="1">
        <name>Mn(2+)</name>
        <dbReference type="ChEBI" id="CHEBI:29035"/>
    </cofactor>
</comment>
<dbReference type="InterPro" id="IPR014146">
    <property type="entry name" value="LigD_ligase_dom"/>
</dbReference>
<dbReference type="InterPro" id="IPR052171">
    <property type="entry name" value="NHEJ_LigD"/>
</dbReference>
<dbReference type="InterPro" id="IPR016059">
    <property type="entry name" value="DNA_ligase_ATP-dep_CS"/>
</dbReference>
<evidence type="ECO:0000256" key="17">
    <source>
        <dbReference type="ARBA" id="ARBA00023211"/>
    </source>
</evidence>
<dbReference type="NCBIfam" id="TIGR02778">
    <property type="entry name" value="ligD_pol"/>
    <property type="match status" value="1"/>
</dbReference>
<keyword evidence="11" id="KW-0269">Exonuclease</keyword>
<keyword evidence="13" id="KW-0239">DNA-directed DNA polymerase</keyword>
<evidence type="ECO:0000256" key="4">
    <source>
        <dbReference type="ARBA" id="ARBA00022679"/>
    </source>
</evidence>
<keyword evidence="17" id="KW-0464">Manganese</keyword>
<dbReference type="SUPFAM" id="SSF50249">
    <property type="entry name" value="Nucleic acid-binding proteins"/>
    <property type="match status" value="1"/>
</dbReference>
<dbReference type="InterPro" id="IPR012310">
    <property type="entry name" value="DNA_ligase_ATP-dep_cent"/>
</dbReference>
<keyword evidence="24" id="KW-1185">Reference proteome</keyword>
<feature type="domain" description="ATP-dependent DNA ligase family profile" evidence="22">
    <location>
        <begin position="366"/>
        <end position="501"/>
    </location>
</feature>
<evidence type="ECO:0000256" key="9">
    <source>
        <dbReference type="ARBA" id="ARBA00022763"/>
    </source>
</evidence>
<evidence type="ECO:0000313" key="24">
    <source>
        <dbReference type="Proteomes" id="UP001501207"/>
    </source>
</evidence>
<evidence type="ECO:0000256" key="10">
    <source>
        <dbReference type="ARBA" id="ARBA00022801"/>
    </source>
</evidence>
<evidence type="ECO:0000256" key="11">
    <source>
        <dbReference type="ARBA" id="ARBA00022839"/>
    </source>
</evidence>
<dbReference type="NCBIfam" id="TIGR02776">
    <property type="entry name" value="NHEJ_ligase_prk"/>
    <property type="match status" value="1"/>
</dbReference>
<dbReference type="EC" id="6.5.1.1" evidence="2"/>
<evidence type="ECO:0000256" key="19">
    <source>
        <dbReference type="ARBA" id="ARBA00029943"/>
    </source>
</evidence>
<dbReference type="InterPro" id="IPR014145">
    <property type="entry name" value="LigD_pol_dom"/>
</dbReference>
<evidence type="ECO:0000313" key="23">
    <source>
        <dbReference type="EMBL" id="GAA4317142.1"/>
    </source>
</evidence>
<dbReference type="PROSITE" id="PS50160">
    <property type="entry name" value="DNA_LIGASE_A3"/>
    <property type="match status" value="1"/>
</dbReference>